<accession>A0A095CET1</accession>
<dbReference type="OMA" id="APHIRRY"/>
<keyword evidence="3" id="KW-0560">Oxidoreductase</keyword>
<organism evidence="4 5">
    <name type="scientific">Cryptococcus deuterogattii (strain R265)</name>
    <name type="common">Cryptococcus gattii VGII (strain R265)</name>
    <dbReference type="NCBI Taxonomy" id="294750"/>
    <lineage>
        <taxon>Eukaryota</taxon>
        <taxon>Fungi</taxon>
        <taxon>Dikarya</taxon>
        <taxon>Basidiomycota</taxon>
        <taxon>Agaricomycotina</taxon>
        <taxon>Tremellomycetes</taxon>
        <taxon>Tremellales</taxon>
        <taxon>Cryptococcaceae</taxon>
        <taxon>Cryptococcus</taxon>
        <taxon>Cryptococcus gattii species complex</taxon>
    </lineage>
</organism>
<reference evidence="4 5" key="2">
    <citation type="journal article" date="2018" name="Proc. Natl. Acad. Sci.">
        <title>RNAi is a critical determinant of centromere evolution in closely related fungi.</title>
        <authorList>
            <person name="Yadav V."/>
            <person name="Sun S."/>
            <person name="Billmyre R.B."/>
            <person name="Thimmappa B.C."/>
            <person name="Shea T."/>
            <person name="Lintner R."/>
            <person name="Bakkeren G."/>
            <person name="Cuomo C.A."/>
            <person name="Heitman J."/>
            <person name="Sanyal K."/>
        </authorList>
    </citation>
    <scope>NUCLEOTIDE SEQUENCE [LARGE SCALE GENOMIC DNA]</scope>
    <source>
        <strain evidence="4 5">R265</strain>
    </source>
</reference>
<protein>
    <submittedName>
        <fullName evidence="4">Pod-specific dehydrogenase</fullName>
    </submittedName>
</protein>
<evidence type="ECO:0000256" key="1">
    <source>
        <dbReference type="ARBA" id="ARBA00006484"/>
    </source>
</evidence>
<keyword evidence="5" id="KW-1185">Reference proteome</keyword>
<dbReference type="EMBL" id="CP025760">
    <property type="protein sequence ID" value="KGB78757.1"/>
    <property type="molecule type" value="Genomic_DNA"/>
</dbReference>
<dbReference type="GO" id="GO:0016491">
    <property type="term" value="F:oxidoreductase activity"/>
    <property type="evidence" value="ECO:0007669"/>
    <property type="project" value="UniProtKB-KW"/>
</dbReference>
<dbReference type="HOGENOM" id="CLU_010194_44_6_1"/>
<dbReference type="GeneID" id="88180800"/>
<dbReference type="PANTHER" id="PTHR24320">
    <property type="entry name" value="RETINOL DEHYDROGENASE"/>
    <property type="match status" value="1"/>
</dbReference>
<dbReference type="KEGG" id="cdeu:CNBG_4595"/>
<dbReference type="Proteomes" id="UP000029445">
    <property type="component" value="Chromosome 2"/>
</dbReference>
<reference evidence="4 5" key="1">
    <citation type="journal article" date="2011" name="MBio">
        <title>Genome variation in Cryptococcus gattii, an emerging pathogen of immunocompetent hosts.</title>
        <authorList>
            <person name="D'Souza C.A."/>
            <person name="Kronstad J.W."/>
            <person name="Taylor G."/>
            <person name="Warren R."/>
            <person name="Yuen M."/>
            <person name="Hu G."/>
            <person name="Jung W.H."/>
            <person name="Sham A."/>
            <person name="Kidd S.E."/>
            <person name="Tangen K."/>
            <person name="Lee N."/>
            <person name="Zeilmaker T."/>
            <person name="Sawkins J."/>
            <person name="McVicker G."/>
            <person name="Shah S."/>
            <person name="Gnerre S."/>
            <person name="Griggs A."/>
            <person name="Zeng Q."/>
            <person name="Bartlett K."/>
            <person name="Li W."/>
            <person name="Wang X."/>
            <person name="Heitman J."/>
            <person name="Stajich J.E."/>
            <person name="Fraser J.A."/>
            <person name="Meyer W."/>
            <person name="Carter D."/>
            <person name="Schein J."/>
            <person name="Krzywinski M."/>
            <person name="Kwon-Chung K.J."/>
            <person name="Varma A."/>
            <person name="Wang J."/>
            <person name="Brunham R."/>
            <person name="Fyfe M."/>
            <person name="Ouellette B.F."/>
            <person name="Siddiqui A."/>
            <person name="Marra M."/>
            <person name="Jones S."/>
            <person name="Holt R."/>
            <person name="Birren B.W."/>
            <person name="Galagan J.E."/>
            <person name="Cuomo C.A."/>
        </authorList>
    </citation>
    <scope>NUCLEOTIDE SEQUENCE [LARGE SCALE GENOMIC DNA]</scope>
    <source>
        <strain evidence="4 5">R265</strain>
    </source>
</reference>
<keyword evidence="2" id="KW-0521">NADP</keyword>
<dbReference type="InterPro" id="IPR002347">
    <property type="entry name" value="SDR_fam"/>
</dbReference>
<dbReference type="PANTHER" id="PTHR24320:SF282">
    <property type="entry name" value="WW DOMAIN-CONTAINING OXIDOREDUCTASE"/>
    <property type="match status" value="1"/>
</dbReference>
<gene>
    <name evidence="4" type="ORF">CNBG_4595</name>
</gene>
<evidence type="ECO:0000313" key="4">
    <source>
        <dbReference type="EMBL" id="KGB78757.1"/>
    </source>
</evidence>
<evidence type="ECO:0000256" key="2">
    <source>
        <dbReference type="ARBA" id="ARBA00022857"/>
    </source>
</evidence>
<dbReference type="STRING" id="294750.A0A095CET1"/>
<evidence type="ECO:0000256" key="3">
    <source>
        <dbReference type="ARBA" id="ARBA00023002"/>
    </source>
</evidence>
<comment type="similarity">
    <text evidence="1">Belongs to the short-chain dehydrogenases/reductases (SDR) family.</text>
</comment>
<dbReference type="Pfam" id="PF00106">
    <property type="entry name" value="adh_short"/>
    <property type="match status" value="2"/>
</dbReference>
<dbReference type="RefSeq" id="XP_062884480.1">
    <property type="nucleotide sequence ID" value="XM_063028525.1"/>
</dbReference>
<proteinExistence type="inferred from homology"/>
<name>A0A095CET1_CRYD2</name>
<evidence type="ECO:0000313" key="5">
    <source>
        <dbReference type="Proteomes" id="UP000029445"/>
    </source>
</evidence>
<dbReference type="SUPFAM" id="SSF51735">
    <property type="entry name" value="NAD(P)-binding Rossmann-fold domains"/>
    <property type="match status" value="1"/>
</dbReference>
<dbReference type="PRINTS" id="PR00081">
    <property type="entry name" value="GDHRDH"/>
</dbReference>
<dbReference type="InterPro" id="IPR036291">
    <property type="entry name" value="NAD(P)-bd_dom_sf"/>
</dbReference>
<dbReference type="AlphaFoldDB" id="A0A095CET1"/>
<dbReference type="Gene3D" id="3.40.50.720">
    <property type="entry name" value="NAD(P)-binding Rossmann-like Domain"/>
    <property type="match status" value="1"/>
</dbReference>
<dbReference type="OrthoDB" id="191139at2759"/>
<sequence>MSFWSNVWLWIRFQVNAILHSGFPCFFWVRPTWSIDEIPDQEGKVVLITGGNSGTGYATALALYNAGATVYLACRDLTRAKEAAEDIKKGGERGIWGVTYPSEELDKAGGNKKGRVEIIKLDLTDLASVEKCAEEFLNKEKKLDLLFANAGVMATQEGQYTKQGYTLQFGTNVLGHHRLITLLLPLLLSSPPSCPSRVILTSSLGHLTAPKGGVNFKSVVRDPSDTGSGRGKYELDKWTEYGQSKWGNIALARYLEDTYGKDGRLISVAVHPGVVATNLANHLPLVDLIAEWVPWLRHLFARDPSTGALNQLYAATLPLPDAWFLNGEYVVPYNTVGMCRPDLWNKKRIEEVWNWCDEQGKKSA</sequence>
<dbReference type="VEuPathDB" id="FungiDB:CNBG_4595"/>